<evidence type="ECO:0000256" key="1">
    <source>
        <dbReference type="SAM" id="MobiDB-lite"/>
    </source>
</evidence>
<organism evidence="3 4">
    <name type="scientific">Candidatus Manganitrophus noduliformans</name>
    <dbReference type="NCBI Taxonomy" id="2606439"/>
    <lineage>
        <taxon>Bacteria</taxon>
        <taxon>Pseudomonadati</taxon>
        <taxon>Nitrospirota</taxon>
        <taxon>Nitrospiria</taxon>
        <taxon>Candidatus Troglogloeales</taxon>
        <taxon>Candidatus Manganitrophaceae</taxon>
        <taxon>Candidatus Manganitrophus</taxon>
    </lineage>
</organism>
<comment type="caution">
    <text evidence="3">The sequence shown here is derived from an EMBL/GenBank/DDBJ whole genome shotgun (WGS) entry which is preliminary data.</text>
</comment>
<keyword evidence="2" id="KW-0732">Signal</keyword>
<accession>A0A7X6IBP3</accession>
<gene>
    <name evidence="3" type="ORF">MNODULE_14630</name>
</gene>
<evidence type="ECO:0008006" key="5">
    <source>
        <dbReference type="Google" id="ProtNLM"/>
    </source>
</evidence>
<reference evidence="3 4" key="1">
    <citation type="journal article" date="2020" name="Nature">
        <title>Bacterial chemolithoautotrophy via manganese oxidation.</title>
        <authorList>
            <person name="Yu H."/>
            <person name="Leadbetter J.R."/>
        </authorList>
    </citation>
    <scope>NUCLEOTIDE SEQUENCE [LARGE SCALE GENOMIC DNA]</scope>
    <source>
        <strain evidence="3 4">Mn-1</strain>
    </source>
</reference>
<dbReference type="Proteomes" id="UP000534783">
    <property type="component" value="Unassembled WGS sequence"/>
</dbReference>
<sequence>MVNLKKISVVFGMFASLAVLIHGCGSGGGGGGNAPAGTAAQSAGAASKAIVSALGVATDPGGDGDIAKAALNRKAASILSDEAQVRQALHDFKASAALRRQKTLRDTTDSGDLPCPGGGRQRIRTDDNNTPDDESDDSFTANFVNCSGSDGDATLFFNGSMRLTFTNGDQEFTLTFNRFTSRVTEPSGTFETFNNGTISFSGREVECGNSSFLEMTFTMDMNGTAKVDLENNGTFEVNESFSFNDFVMVLTEAHAPEPDCTPGATTFTMNGKSTFTNRLNRADNISATFNNFAMVVTPATRLLEGIDREGETLSFDGTIAISSDCVKGTFTFTTPVGEEPFIPLDASCPVDGKILVHRGGVTTAVIYTSTGVQIDEGGDGSAEQTFDDCEAAEACV</sequence>
<protein>
    <recommendedName>
        <fullName evidence="5">Lipoprotein</fullName>
    </recommendedName>
</protein>
<evidence type="ECO:0000313" key="4">
    <source>
        <dbReference type="Proteomes" id="UP000534783"/>
    </source>
</evidence>
<dbReference type="RefSeq" id="WP_168061236.1">
    <property type="nucleotide sequence ID" value="NZ_VTOW01000003.1"/>
</dbReference>
<dbReference type="AlphaFoldDB" id="A0A7X6IBP3"/>
<dbReference type="EMBL" id="VTOW01000003">
    <property type="protein sequence ID" value="NKE71981.1"/>
    <property type="molecule type" value="Genomic_DNA"/>
</dbReference>
<keyword evidence="4" id="KW-1185">Reference proteome</keyword>
<evidence type="ECO:0000256" key="2">
    <source>
        <dbReference type="SAM" id="SignalP"/>
    </source>
</evidence>
<feature type="signal peptide" evidence="2">
    <location>
        <begin position="1"/>
        <end position="21"/>
    </location>
</feature>
<evidence type="ECO:0000313" key="3">
    <source>
        <dbReference type="EMBL" id="NKE71981.1"/>
    </source>
</evidence>
<name>A0A7X6IBP3_9BACT</name>
<proteinExistence type="predicted"/>
<feature type="region of interest" description="Disordered" evidence="1">
    <location>
        <begin position="103"/>
        <end position="136"/>
    </location>
</feature>
<feature type="chain" id="PRO_5031558363" description="Lipoprotein" evidence="2">
    <location>
        <begin position="22"/>
        <end position="396"/>
    </location>
</feature>